<evidence type="ECO:0000313" key="2">
    <source>
        <dbReference type="Proteomes" id="UP000606786"/>
    </source>
</evidence>
<gene>
    <name evidence="1" type="ORF">CCAP1982_LOCUS21963</name>
</gene>
<keyword evidence="2" id="KW-1185">Reference proteome</keyword>
<reference evidence="1" key="1">
    <citation type="submission" date="2020-11" db="EMBL/GenBank/DDBJ databases">
        <authorList>
            <person name="Whitehead M."/>
        </authorList>
    </citation>
    <scope>NUCLEOTIDE SEQUENCE</scope>
    <source>
        <strain evidence="1">EGII</strain>
    </source>
</reference>
<dbReference type="Proteomes" id="UP000606786">
    <property type="component" value="Unassembled WGS sequence"/>
</dbReference>
<accession>A0A811VG43</accession>
<name>A0A811VG43_CERCA</name>
<organism evidence="1 2">
    <name type="scientific">Ceratitis capitata</name>
    <name type="common">Mediterranean fruit fly</name>
    <name type="synonym">Tephritis capitata</name>
    <dbReference type="NCBI Taxonomy" id="7213"/>
    <lineage>
        <taxon>Eukaryota</taxon>
        <taxon>Metazoa</taxon>
        <taxon>Ecdysozoa</taxon>
        <taxon>Arthropoda</taxon>
        <taxon>Hexapoda</taxon>
        <taxon>Insecta</taxon>
        <taxon>Pterygota</taxon>
        <taxon>Neoptera</taxon>
        <taxon>Endopterygota</taxon>
        <taxon>Diptera</taxon>
        <taxon>Brachycera</taxon>
        <taxon>Muscomorpha</taxon>
        <taxon>Tephritoidea</taxon>
        <taxon>Tephritidae</taxon>
        <taxon>Ceratitis</taxon>
        <taxon>Ceratitis</taxon>
    </lineage>
</organism>
<comment type="caution">
    <text evidence="1">The sequence shown here is derived from an EMBL/GenBank/DDBJ whole genome shotgun (WGS) entry which is preliminary data.</text>
</comment>
<protein>
    <submittedName>
        <fullName evidence="1">(Mediterranean fruit fly) hypothetical protein</fullName>
    </submittedName>
</protein>
<evidence type="ECO:0000313" key="1">
    <source>
        <dbReference type="EMBL" id="CAD7013954.1"/>
    </source>
</evidence>
<sequence length="135" mass="15207">MVLRHVFTVYLTVNSLCCAGARTGCELAHLLLFLPLEYAMQRLLSQRRRTLFTAVGDNTCRYFAFLLSQTMGLKFLLRQFTVLVDARVWQAIVISLKPFLSQLPVWVIQVHPVFLPRSLSVCLSGLCVGCSSKPS</sequence>
<dbReference type="EMBL" id="CAJHJT010000056">
    <property type="protein sequence ID" value="CAD7013954.1"/>
    <property type="molecule type" value="Genomic_DNA"/>
</dbReference>
<proteinExistence type="predicted"/>
<dbReference type="AlphaFoldDB" id="A0A811VG43"/>